<evidence type="ECO:0000256" key="1">
    <source>
        <dbReference type="ARBA" id="ARBA00023125"/>
    </source>
</evidence>
<dbReference type="InterPro" id="IPR009057">
    <property type="entry name" value="Homeodomain-like_sf"/>
</dbReference>
<organism evidence="4">
    <name type="scientific">Streptomyces sp. R21</name>
    <dbReference type="NCBI Taxonomy" id="3238627"/>
    <lineage>
        <taxon>Bacteria</taxon>
        <taxon>Bacillati</taxon>
        <taxon>Actinomycetota</taxon>
        <taxon>Actinomycetes</taxon>
        <taxon>Kitasatosporales</taxon>
        <taxon>Streptomycetaceae</taxon>
        <taxon>Streptomyces</taxon>
    </lineage>
</organism>
<dbReference type="GO" id="GO:0000976">
    <property type="term" value="F:transcription cis-regulatory region binding"/>
    <property type="evidence" value="ECO:0007669"/>
    <property type="project" value="TreeGrafter"/>
</dbReference>
<keyword evidence="1 2" id="KW-0238">DNA-binding</keyword>
<dbReference type="InterPro" id="IPR001647">
    <property type="entry name" value="HTH_TetR"/>
</dbReference>
<feature type="DNA-binding region" description="H-T-H motif" evidence="2">
    <location>
        <begin position="45"/>
        <end position="64"/>
    </location>
</feature>
<dbReference type="PANTHER" id="PTHR30055">
    <property type="entry name" value="HTH-TYPE TRANSCRIPTIONAL REGULATOR RUTR"/>
    <property type="match status" value="1"/>
</dbReference>
<dbReference type="InterPro" id="IPR036271">
    <property type="entry name" value="Tet_transcr_reg_TetR-rel_C_sf"/>
</dbReference>
<dbReference type="Gene3D" id="1.10.357.10">
    <property type="entry name" value="Tetracycline Repressor, domain 2"/>
    <property type="match status" value="1"/>
</dbReference>
<dbReference type="PRINTS" id="PR00455">
    <property type="entry name" value="HTHTETR"/>
</dbReference>
<sequence>MAAIRTTPPTAPRRKRVAKSPEDRRAALIRGAGRVFREKGFAAATVAELAEAGEVAKGTFYLYFDSKDHLLGAMWEEYVDGFLRSTQELLETDGDWWPTLDRLIRALVDHAVDNAALHRIVYGSANAKALELCRTSNQRVVDVMVAFVRRGARAGVFRAYDPTLVCRMLFHAADGLLDDLISRGEQVDPEVIVAAVRELTHRGLGDTA</sequence>
<dbReference type="PANTHER" id="PTHR30055:SF223">
    <property type="entry name" value="HTH-TYPE TRANSCRIPTIONAL REGULATOR UIDR"/>
    <property type="match status" value="1"/>
</dbReference>
<dbReference type="GO" id="GO:0003700">
    <property type="term" value="F:DNA-binding transcription factor activity"/>
    <property type="evidence" value="ECO:0007669"/>
    <property type="project" value="TreeGrafter"/>
</dbReference>
<dbReference type="RefSeq" id="WP_369231300.1">
    <property type="nucleotide sequence ID" value="NZ_CP163435.1"/>
</dbReference>
<dbReference type="PROSITE" id="PS50977">
    <property type="entry name" value="HTH_TETR_2"/>
    <property type="match status" value="1"/>
</dbReference>
<dbReference type="EMBL" id="CP163435">
    <property type="protein sequence ID" value="XDQ24551.1"/>
    <property type="molecule type" value="Genomic_DNA"/>
</dbReference>
<dbReference type="SUPFAM" id="SSF46689">
    <property type="entry name" value="Homeodomain-like"/>
    <property type="match status" value="1"/>
</dbReference>
<accession>A0AB39P2Y1</accession>
<dbReference type="PROSITE" id="PS01081">
    <property type="entry name" value="HTH_TETR_1"/>
    <property type="match status" value="1"/>
</dbReference>
<dbReference type="InterPro" id="IPR050109">
    <property type="entry name" value="HTH-type_TetR-like_transc_reg"/>
</dbReference>
<dbReference type="Gene3D" id="1.10.10.60">
    <property type="entry name" value="Homeodomain-like"/>
    <property type="match status" value="1"/>
</dbReference>
<gene>
    <name evidence="4" type="ORF">AB5J56_07590</name>
</gene>
<evidence type="ECO:0000259" key="3">
    <source>
        <dbReference type="PROSITE" id="PS50977"/>
    </source>
</evidence>
<reference evidence="4" key="1">
    <citation type="submission" date="2024-07" db="EMBL/GenBank/DDBJ databases">
        <authorList>
            <person name="Yu S.T."/>
        </authorList>
    </citation>
    <scope>NUCLEOTIDE SEQUENCE</scope>
    <source>
        <strain evidence="4">R21</strain>
    </source>
</reference>
<proteinExistence type="predicted"/>
<protein>
    <submittedName>
        <fullName evidence="4">TetR/AcrR family transcriptional regulator</fullName>
    </submittedName>
</protein>
<dbReference type="AlphaFoldDB" id="A0AB39P2Y1"/>
<dbReference type="SUPFAM" id="SSF48498">
    <property type="entry name" value="Tetracyclin repressor-like, C-terminal domain"/>
    <property type="match status" value="1"/>
</dbReference>
<evidence type="ECO:0000313" key="4">
    <source>
        <dbReference type="EMBL" id="XDQ24551.1"/>
    </source>
</evidence>
<name>A0AB39P2Y1_9ACTN</name>
<feature type="domain" description="HTH tetR-type" evidence="3">
    <location>
        <begin position="22"/>
        <end position="82"/>
    </location>
</feature>
<dbReference type="InterPro" id="IPR023772">
    <property type="entry name" value="DNA-bd_HTH_TetR-type_CS"/>
</dbReference>
<dbReference type="Pfam" id="PF00440">
    <property type="entry name" value="TetR_N"/>
    <property type="match status" value="1"/>
</dbReference>
<evidence type="ECO:0000256" key="2">
    <source>
        <dbReference type="PROSITE-ProRule" id="PRU00335"/>
    </source>
</evidence>